<reference evidence="2" key="2">
    <citation type="submission" date="2021-05" db="EMBL/GenBank/DDBJ databases">
        <authorList>
            <person name="Pain A."/>
        </authorList>
    </citation>
    <scope>NUCLEOTIDE SEQUENCE</scope>
    <source>
        <strain evidence="2">1802A</strain>
    </source>
</reference>
<evidence type="ECO:0000313" key="3">
    <source>
        <dbReference type="Proteomes" id="UP001195914"/>
    </source>
</evidence>
<dbReference type="InterPro" id="IPR011993">
    <property type="entry name" value="PH-like_dom_sf"/>
</dbReference>
<gene>
    <name evidence="2" type="ORF">X943_003569</name>
</gene>
<evidence type="ECO:0000313" key="2">
    <source>
        <dbReference type="EMBL" id="KAK1937644.1"/>
    </source>
</evidence>
<sequence>MTAQSSFRRILSIFDSCCAFDDCKQDGYEFEIEEQHFKDRLANSVNVLVLLEVSLAVWVYMPFKDGGKLSCTLHVDCTQSLIVIACDDQIREMKFESVKKILHTREELSRVQTHGPNLNFNSSVALHLLENGNCIPLTFNTSQEKKLFLNIMRPFIDV</sequence>
<reference evidence="2" key="1">
    <citation type="journal article" date="2014" name="Nucleic Acids Res.">
        <title>The evolutionary dynamics of variant antigen genes in Babesia reveal a history of genomic innovation underlying host-parasite interaction.</title>
        <authorList>
            <person name="Jackson A.P."/>
            <person name="Otto T.D."/>
            <person name="Darby A."/>
            <person name="Ramaprasad A."/>
            <person name="Xia D."/>
            <person name="Echaide I.E."/>
            <person name="Farber M."/>
            <person name="Gahlot S."/>
            <person name="Gamble J."/>
            <person name="Gupta D."/>
            <person name="Gupta Y."/>
            <person name="Jackson L."/>
            <person name="Malandrin L."/>
            <person name="Malas T.B."/>
            <person name="Moussa E."/>
            <person name="Nair M."/>
            <person name="Reid A.J."/>
            <person name="Sanders M."/>
            <person name="Sharma J."/>
            <person name="Tracey A."/>
            <person name="Quail M.A."/>
            <person name="Weir W."/>
            <person name="Wastling J.M."/>
            <person name="Hall N."/>
            <person name="Willadsen P."/>
            <person name="Lingelbach K."/>
            <person name="Shiels B."/>
            <person name="Tait A."/>
            <person name="Berriman M."/>
            <person name="Allred D.R."/>
            <person name="Pain A."/>
        </authorList>
    </citation>
    <scope>NUCLEOTIDE SEQUENCE</scope>
    <source>
        <strain evidence="2">1802A</strain>
    </source>
</reference>
<dbReference type="InterPro" id="IPR041316">
    <property type="entry name" value="ISP1_C"/>
</dbReference>
<protein>
    <recommendedName>
        <fullName evidence="1">ISP1 C-terminal domain-containing protein</fullName>
    </recommendedName>
</protein>
<dbReference type="Gene3D" id="2.30.29.30">
    <property type="entry name" value="Pleckstrin-homology domain (PH domain)/Phosphotyrosine-binding domain (PTB)"/>
    <property type="match status" value="1"/>
</dbReference>
<keyword evidence="3" id="KW-1185">Reference proteome</keyword>
<feature type="domain" description="ISP1 C-terminal" evidence="1">
    <location>
        <begin position="59"/>
        <end position="153"/>
    </location>
</feature>
<dbReference type="EMBL" id="JAHBMH010000033">
    <property type="protein sequence ID" value="KAK1937644.1"/>
    <property type="molecule type" value="Genomic_DNA"/>
</dbReference>
<accession>A0AAD9LJJ3</accession>
<comment type="caution">
    <text evidence="2">The sequence shown here is derived from an EMBL/GenBank/DDBJ whole genome shotgun (WGS) entry which is preliminary data.</text>
</comment>
<proteinExistence type="predicted"/>
<evidence type="ECO:0000259" key="1">
    <source>
        <dbReference type="Pfam" id="PF18161"/>
    </source>
</evidence>
<organism evidence="2 3">
    <name type="scientific">Babesia divergens</name>
    <dbReference type="NCBI Taxonomy" id="32595"/>
    <lineage>
        <taxon>Eukaryota</taxon>
        <taxon>Sar</taxon>
        <taxon>Alveolata</taxon>
        <taxon>Apicomplexa</taxon>
        <taxon>Aconoidasida</taxon>
        <taxon>Piroplasmida</taxon>
        <taxon>Babesiidae</taxon>
        <taxon>Babesia</taxon>
    </lineage>
</organism>
<name>A0AAD9LJJ3_BABDI</name>
<dbReference type="AlphaFoldDB" id="A0AAD9LJJ3"/>
<dbReference type="Proteomes" id="UP001195914">
    <property type="component" value="Unassembled WGS sequence"/>
</dbReference>
<dbReference type="Pfam" id="PF18161">
    <property type="entry name" value="ISP1_C"/>
    <property type="match status" value="1"/>
</dbReference>